<feature type="domain" description="C2H2-type" evidence="9">
    <location>
        <begin position="339"/>
        <end position="366"/>
    </location>
</feature>
<comment type="caution">
    <text evidence="10">The sequence shown here is derived from an EMBL/GenBank/DDBJ whole genome shotgun (WGS) entry which is preliminary data.</text>
</comment>
<evidence type="ECO:0000256" key="7">
    <source>
        <dbReference type="PROSITE-ProRule" id="PRU00042"/>
    </source>
</evidence>
<dbReference type="InterPro" id="IPR013087">
    <property type="entry name" value="Znf_C2H2_type"/>
</dbReference>
<accession>A0AAN9XZ45</accession>
<feature type="domain" description="C2H2-type" evidence="9">
    <location>
        <begin position="395"/>
        <end position="422"/>
    </location>
</feature>
<keyword evidence="6" id="KW-0539">Nucleus</keyword>
<sequence length="450" mass="49366">MNFSSFVSPFTVTSAINNHHHQFPAKFVGNDDVNGGEANTDTNSSAEDGNFLRVNAESMMMAVSRYQNSTATRFNQQNLLHKYYRAENDGQENIATNSIGSSFTTTSPPSSLSLISSKFRPNDGLSSISYGNLRTSTSHFVTKPPGDQLKRCGSNENLRLQPLTTVKKEEKEPDSVDVPSVMSLQSQPTSTNISVTSWQSIAAVAAAVAGAPAPSTTAVADYLSHLPGSSLPISLHNLFKYSTDKKDDPMDNVMVQAGSQAQGTAETPNNGYFNGPTSKKKKRKKPPKEKKPKPKPGEIRMTTALDGSALFCCPECHMAYPDKSLLEQHLLGHTIERRFFCDICGAGLKRKDHLTRHKQSHNPDRPHACSVCSKAFKRKEQLALHYVIHSGEKRHVCPECGKGFYRKDHLRKHTRSHIARRVKAELSQYVPTTSTGSSTSSSTTYNSSGS</sequence>
<dbReference type="GO" id="GO:0000981">
    <property type="term" value="F:DNA-binding transcription factor activity, RNA polymerase II-specific"/>
    <property type="evidence" value="ECO:0007669"/>
    <property type="project" value="TreeGrafter"/>
</dbReference>
<evidence type="ECO:0000256" key="8">
    <source>
        <dbReference type="SAM" id="MobiDB-lite"/>
    </source>
</evidence>
<feature type="domain" description="C2H2-type" evidence="9">
    <location>
        <begin position="311"/>
        <end position="338"/>
    </location>
</feature>
<dbReference type="PROSITE" id="PS50157">
    <property type="entry name" value="ZINC_FINGER_C2H2_2"/>
    <property type="match status" value="4"/>
</dbReference>
<dbReference type="SMART" id="SM00355">
    <property type="entry name" value="ZnF_C2H2"/>
    <property type="match status" value="4"/>
</dbReference>
<keyword evidence="3" id="KW-0677">Repeat</keyword>
<keyword evidence="11" id="KW-1185">Reference proteome</keyword>
<feature type="compositionally biased region" description="Polar residues" evidence="8">
    <location>
        <begin position="259"/>
        <end position="277"/>
    </location>
</feature>
<dbReference type="InterPro" id="IPR036236">
    <property type="entry name" value="Znf_C2H2_sf"/>
</dbReference>
<dbReference type="PANTHER" id="PTHR24408">
    <property type="entry name" value="ZINC FINGER PROTEIN"/>
    <property type="match status" value="1"/>
</dbReference>
<evidence type="ECO:0000256" key="4">
    <source>
        <dbReference type="ARBA" id="ARBA00022771"/>
    </source>
</evidence>
<feature type="region of interest" description="Disordered" evidence="8">
    <location>
        <begin position="429"/>
        <end position="450"/>
    </location>
</feature>
<feature type="region of interest" description="Disordered" evidence="8">
    <location>
        <begin position="28"/>
        <end position="48"/>
    </location>
</feature>
<dbReference type="GO" id="GO:0005634">
    <property type="term" value="C:nucleus"/>
    <property type="evidence" value="ECO:0007669"/>
    <property type="project" value="UniProtKB-SubCell"/>
</dbReference>
<dbReference type="EMBL" id="JBBCAQ010000036">
    <property type="protein sequence ID" value="KAK7576166.1"/>
    <property type="molecule type" value="Genomic_DNA"/>
</dbReference>
<keyword evidence="4 7" id="KW-0863">Zinc-finger</keyword>
<feature type="compositionally biased region" description="Basic residues" evidence="8">
    <location>
        <begin position="278"/>
        <end position="294"/>
    </location>
</feature>
<dbReference type="PANTHER" id="PTHR24408:SF58">
    <property type="entry name" value="TRANSCRIPTION FACTOR (TFIIIA), PUTATIVE (AFU_ORTHOLOGUE AFUA_1G05150)-RELATED"/>
    <property type="match status" value="1"/>
</dbReference>
<dbReference type="FunFam" id="3.30.160.60:FF:000843">
    <property type="entry name" value="Potential zinc finger protein"/>
    <property type="match status" value="1"/>
</dbReference>
<dbReference type="GO" id="GO:0008270">
    <property type="term" value="F:zinc ion binding"/>
    <property type="evidence" value="ECO:0007669"/>
    <property type="project" value="UniProtKB-KW"/>
</dbReference>
<evidence type="ECO:0000313" key="10">
    <source>
        <dbReference type="EMBL" id="KAK7576166.1"/>
    </source>
</evidence>
<organism evidence="10 11">
    <name type="scientific">Parthenolecanium corni</name>
    <dbReference type="NCBI Taxonomy" id="536013"/>
    <lineage>
        <taxon>Eukaryota</taxon>
        <taxon>Metazoa</taxon>
        <taxon>Ecdysozoa</taxon>
        <taxon>Arthropoda</taxon>
        <taxon>Hexapoda</taxon>
        <taxon>Insecta</taxon>
        <taxon>Pterygota</taxon>
        <taxon>Neoptera</taxon>
        <taxon>Paraneoptera</taxon>
        <taxon>Hemiptera</taxon>
        <taxon>Sternorrhyncha</taxon>
        <taxon>Coccoidea</taxon>
        <taxon>Coccidae</taxon>
        <taxon>Parthenolecanium</taxon>
    </lineage>
</organism>
<dbReference type="Pfam" id="PF00096">
    <property type="entry name" value="zf-C2H2"/>
    <property type="match status" value="3"/>
</dbReference>
<keyword evidence="2" id="KW-0479">Metal-binding</keyword>
<dbReference type="PROSITE" id="PS00028">
    <property type="entry name" value="ZINC_FINGER_C2H2_1"/>
    <property type="match status" value="4"/>
</dbReference>
<keyword evidence="5" id="KW-0862">Zinc</keyword>
<dbReference type="AlphaFoldDB" id="A0AAN9XZ45"/>
<evidence type="ECO:0000256" key="1">
    <source>
        <dbReference type="ARBA" id="ARBA00004123"/>
    </source>
</evidence>
<dbReference type="Gene3D" id="3.30.160.60">
    <property type="entry name" value="Classic Zinc Finger"/>
    <property type="match status" value="3"/>
</dbReference>
<evidence type="ECO:0000256" key="2">
    <source>
        <dbReference type="ARBA" id="ARBA00022723"/>
    </source>
</evidence>
<evidence type="ECO:0000256" key="6">
    <source>
        <dbReference type="ARBA" id="ARBA00023242"/>
    </source>
</evidence>
<gene>
    <name evidence="10" type="ORF">V9T40_012452</name>
</gene>
<proteinExistence type="predicted"/>
<reference evidence="10 11" key="1">
    <citation type="submission" date="2024-03" db="EMBL/GenBank/DDBJ databases">
        <title>Adaptation during the transition from Ophiocordyceps entomopathogen to insect associate is accompanied by gene loss and intensified selection.</title>
        <authorList>
            <person name="Ward C.M."/>
            <person name="Onetto C.A."/>
            <person name="Borneman A.R."/>
        </authorList>
    </citation>
    <scope>NUCLEOTIDE SEQUENCE [LARGE SCALE GENOMIC DNA]</scope>
    <source>
        <strain evidence="10">AWRI1</strain>
        <tissue evidence="10">Single Adult Female</tissue>
    </source>
</reference>
<evidence type="ECO:0000256" key="3">
    <source>
        <dbReference type="ARBA" id="ARBA00022737"/>
    </source>
</evidence>
<protein>
    <recommendedName>
        <fullName evidence="9">C2H2-type domain-containing protein</fullName>
    </recommendedName>
</protein>
<dbReference type="FunFam" id="3.30.160.60:FF:000145">
    <property type="entry name" value="Zinc finger protein 574"/>
    <property type="match status" value="1"/>
</dbReference>
<comment type="subcellular location">
    <subcellularLocation>
        <location evidence="1">Nucleus</location>
    </subcellularLocation>
</comment>
<evidence type="ECO:0000259" key="9">
    <source>
        <dbReference type="PROSITE" id="PS50157"/>
    </source>
</evidence>
<evidence type="ECO:0000256" key="5">
    <source>
        <dbReference type="ARBA" id="ARBA00022833"/>
    </source>
</evidence>
<feature type="compositionally biased region" description="Polar residues" evidence="8">
    <location>
        <begin position="37"/>
        <end position="47"/>
    </location>
</feature>
<feature type="compositionally biased region" description="Low complexity" evidence="8">
    <location>
        <begin position="432"/>
        <end position="450"/>
    </location>
</feature>
<dbReference type="GO" id="GO:0043565">
    <property type="term" value="F:sequence-specific DNA binding"/>
    <property type="evidence" value="ECO:0007669"/>
    <property type="project" value="TreeGrafter"/>
</dbReference>
<name>A0AAN9XZ45_9HEMI</name>
<evidence type="ECO:0000313" key="11">
    <source>
        <dbReference type="Proteomes" id="UP001367676"/>
    </source>
</evidence>
<dbReference type="SUPFAM" id="SSF57667">
    <property type="entry name" value="beta-beta-alpha zinc fingers"/>
    <property type="match status" value="2"/>
</dbReference>
<feature type="domain" description="C2H2-type" evidence="9">
    <location>
        <begin position="367"/>
        <end position="394"/>
    </location>
</feature>
<dbReference type="Proteomes" id="UP001367676">
    <property type="component" value="Unassembled WGS sequence"/>
</dbReference>
<feature type="region of interest" description="Disordered" evidence="8">
    <location>
        <begin position="259"/>
        <end position="300"/>
    </location>
</feature>